<dbReference type="Proteomes" id="UP000197361">
    <property type="component" value="Unassembled WGS sequence"/>
</dbReference>
<dbReference type="EMBL" id="NISK01000004">
    <property type="protein sequence ID" value="OWQ94584.1"/>
    <property type="molecule type" value="Genomic_DNA"/>
</dbReference>
<sequence>MIKHSLLAALLLVAPMAAHAKDATPAADPARLKADVEKLVSFGTRHTLSSSTDPKRGIGAARNWGAAEFGRISKACGGCLTVERIADRFDGPRAPEGVIVENVLAIQKGSGDPAHVIIIAGHIDSRVSDVMNFTADAPGANDDASGTALVIEAARLLSRQKHRATIVYALLSGEEQGLWGGRLLARHAKEKNWPVAAMLNNDIVGGIKGTDGAIVDNRVRVFSEGIRASEDLAAQLARRGIGGEDDGPSRALAKAAIRAGEQSPAIGLEVLAVRRPDRFRRGGDHLPSLELGYPAIRFTVGIEDYDHQHQDLRTDNGRKYGDTVDEMDFAYLARVTALNVVLASDLAAAPPAPASVSIDGAVSSNTTVKWSPVKDAAAYRIHWRRSDTLGWTDSKQVAGDTAPELLLPGVVIDDHFFGVSALAADGSESIVTFGGLPPAS</sequence>
<dbReference type="InterPro" id="IPR045175">
    <property type="entry name" value="M28_fam"/>
</dbReference>
<dbReference type="PANTHER" id="PTHR12147">
    <property type="entry name" value="METALLOPEPTIDASE M28 FAMILY MEMBER"/>
    <property type="match status" value="1"/>
</dbReference>
<gene>
    <name evidence="3" type="ORF">CDQ92_16000</name>
</gene>
<evidence type="ECO:0000259" key="2">
    <source>
        <dbReference type="Pfam" id="PF04389"/>
    </source>
</evidence>
<dbReference type="InterPro" id="IPR007484">
    <property type="entry name" value="Peptidase_M28"/>
</dbReference>
<dbReference type="Gene3D" id="3.40.630.10">
    <property type="entry name" value="Zn peptidases"/>
    <property type="match status" value="1"/>
</dbReference>
<dbReference type="SUPFAM" id="SSF53187">
    <property type="entry name" value="Zn-dependent exopeptidases"/>
    <property type="match status" value="1"/>
</dbReference>
<dbReference type="InterPro" id="IPR013783">
    <property type="entry name" value="Ig-like_fold"/>
</dbReference>
<dbReference type="OrthoDB" id="9787436at2"/>
<proteinExistence type="predicted"/>
<feature type="signal peptide" evidence="1">
    <location>
        <begin position="1"/>
        <end position="20"/>
    </location>
</feature>
<comment type="caution">
    <text evidence="3">The sequence shown here is derived from an EMBL/GenBank/DDBJ whole genome shotgun (WGS) entry which is preliminary data.</text>
</comment>
<name>A0A246JP11_9SPHN</name>
<accession>A0A246JP11</accession>
<organism evidence="3 4">
    <name type="scientific">Sphingopyxis bauzanensis</name>
    <dbReference type="NCBI Taxonomy" id="651663"/>
    <lineage>
        <taxon>Bacteria</taxon>
        <taxon>Pseudomonadati</taxon>
        <taxon>Pseudomonadota</taxon>
        <taxon>Alphaproteobacteria</taxon>
        <taxon>Sphingomonadales</taxon>
        <taxon>Sphingomonadaceae</taxon>
        <taxon>Sphingopyxis</taxon>
    </lineage>
</organism>
<dbReference type="PANTHER" id="PTHR12147:SF26">
    <property type="entry name" value="PEPTIDASE M28 DOMAIN-CONTAINING PROTEIN"/>
    <property type="match status" value="1"/>
</dbReference>
<dbReference type="GO" id="GO:0006508">
    <property type="term" value="P:proteolysis"/>
    <property type="evidence" value="ECO:0007669"/>
    <property type="project" value="InterPro"/>
</dbReference>
<dbReference type="Gene3D" id="2.60.40.10">
    <property type="entry name" value="Immunoglobulins"/>
    <property type="match status" value="1"/>
</dbReference>
<feature type="domain" description="Peptidase M28" evidence="2">
    <location>
        <begin position="102"/>
        <end position="208"/>
    </location>
</feature>
<dbReference type="RefSeq" id="WP_088442515.1">
    <property type="nucleotide sequence ID" value="NZ_BMMC01000010.1"/>
</dbReference>
<reference evidence="3 4" key="1">
    <citation type="journal article" date="2010" name="Int. J. Syst. Evol. Microbiol.">
        <title>Sphingopyxis bauzanensis sp. nov., a psychrophilic bacterium isolated from soil.</title>
        <authorList>
            <person name="Zhang D.C."/>
            <person name="Liu H.C."/>
            <person name="Xin Y.H."/>
            <person name="Zhou Y.G."/>
            <person name="Schinner F."/>
            <person name="Margesin R."/>
        </authorList>
    </citation>
    <scope>NUCLEOTIDE SEQUENCE [LARGE SCALE GENOMIC DNA]</scope>
    <source>
        <strain evidence="3 4">DSM 22271</strain>
    </source>
</reference>
<protein>
    <submittedName>
        <fullName evidence="3">Peptidase M28</fullName>
    </submittedName>
</protein>
<evidence type="ECO:0000313" key="4">
    <source>
        <dbReference type="Proteomes" id="UP000197361"/>
    </source>
</evidence>
<feature type="chain" id="PRO_5012987165" evidence="1">
    <location>
        <begin position="21"/>
        <end position="440"/>
    </location>
</feature>
<evidence type="ECO:0000313" key="3">
    <source>
        <dbReference type="EMBL" id="OWQ94584.1"/>
    </source>
</evidence>
<dbReference type="GO" id="GO:0008235">
    <property type="term" value="F:metalloexopeptidase activity"/>
    <property type="evidence" value="ECO:0007669"/>
    <property type="project" value="InterPro"/>
</dbReference>
<keyword evidence="1" id="KW-0732">Signal</keyword>
<evidence type="ECO:0000256" key="1">
    <source>
        <dbReference type="SAM" id="SignalP"/>
    </source>
</evidence>
<dbReference type="Pfam" id="PF04389">
    <property type="entry name" value="Peptidase_M28"/>
    <property type="match status" value="1"/>
</dbReference>
<keyword evidence="4" id="KW-1185">Reference proteome</keyword>
<dbReference type="AlphaFoldDB" id="A0A246JP11"/>